<proteinExistence type="predicted"/>
<organism evidence="1">
    <name type="scientific">freshwater metagenome</name>
    <dbReference type="NCBI Taxonomy" id="449393"/>
    <lineage>
        <taxon>unclassified sequences</taxon>
        <taxon>metagenomes</taxon>
        <taxon>ecological metagenomes</taxon>
    </lineage>
</organism>
<accession>A0A6J6HJ62</accession>
<protein>
    <submittedName>
        <fullName evidence="1">Unannotated protein</fullName>
    </submittedName>
</protein>
<sequence>MAWTPPSTWMISPVVFGKNGESSATAPWAAGIGSPKSQVNGARLSQTPSNSSKPGIDLAAIVLIGPAAIKLQRIFSCPRSLARYRLADSNPAFAIPIQSYFGQATVASKVKPTIAAPSSFLKRGLHAIARDL</sequence>
<gene>
    <name evidence="1" type="ORF">UFOPK1842_00894</name>
</gene>
<dbReference type="EMBL" id="CAEZUQ010000119">
    <property type="protein sequence ID" value="CAB4613190.1"/>
    <property type="molecule type" value="Genomic_DNA"/>
</dbReference>
<name>A0A6J6HJ62_9ZZZZ</name>
<evidence type="ECO:0000313" key="1">
    <source>
        <dbReference type="EMBL" id="CAB4613190.1"/>
    </source>
</evidence>
<dbReference type="AlphaFoldDB" id="A0A6J6HJ62"/>
<reference evidence="1" key="1">
    <citation type="submission" date="2020-05" db="EMBL/GenBank/DDBJ databases">
        <authorList>
            <person name="Chiriac C."/>
            <person name="Salcher M."/>
            <person name="Ghai R."/>
            <person name="Kavagutti S V."/>
        </authorList>
    </citation>
    <scope>NUCLEOTIDE SEQUENCE</scope>
</reference>